<dbReference type="EMBL" id="SLWS01000006">
    <property type="protein sequence ID" value="TCO57209.1"/>
    <property type="molecule type" value="Genomic_DNA"/>
</dbReference>
<dbReference type="Gene3D" id="3.40.800.10">
    <property type="entry name" value="Ureohydrolase domain"/>
    <property type="match status" value="1"/>
</dbReference>
<evidence type="ECO:0000256" key="2">
    <source>
        <dbReference type="ARBA" id="ARBA00022801"/>
    </source>
</evidence>
<sequence>MAIISVPFHQDEQLREGTIPLSSEATLITPELPGTSLWDRLATLYSAVASAVSTEIEASATATVVSGDCMVALGVVAGVQRAGTDPSIIWFDAHGDVHTMASSTSGYIGGMALRMVLGGDYSLVGERIGLRPLAESRAVLVDARDLDPAEADYLAAAEITRCPVDDVRIPDGPLVLHVDIDVIDAGDVPGLLFPVSNGPSTSSVLDAIRRIIATGNVVALDLAFTWHSAPEHHDLHADLVRTLVGWGASQANSASSGNSET</sequence>
<dbReference type="InterPro" id="IPR006035">
    <property type="entry name" value="Ureohydrolase"/>
</dbReference>
<dbReference type="Proteomes" id="UP000295680">
    <property type="component" value="Unassembled WGS sequence"/>
</dbReference>
<dbReference type="GO" id="GO:0005829">
    <property type="term" value="C:cytosol"/>
    <property type="evidence" value="ECO:0007669"/>
    <property type="project" value="TreeGrafter"/>
</dbReference>
<dbReference type="PANTHER" id="PTHR43782">
    <property type="entry name" value="ARGINASE"/>
    <property type="match status" value="1"/>
</dbReference>
<dbReference type="PROSITE" id="PS51409">
    <property type="entry name" value="ARGINASE_2"/>
    <property type="match status" value="1"/>
</dbReference>
<dbReference type="AlphaFoldDB" id="A0A4R2JKU6"/>
<keyword evidence="1" id="KW-0479">Metal-binding</keyword>
<gene>
    <name evidence="5" type="ORF">EV192_106686</name>
</gene>
<accession>A0A4R2JKU6</accession>
<comment type="caution">
    <text evidence="5">The sequence shown here is derived from an EMBL/GenBank/DDBJ whole genome shotgun (WGS) entry which is preliminary data.</text>
</comment>
<proteinExistence type="inferred from homology"/>
<dbReference type="Pfam" id="PF00491">
    <property type="entry name" value="Arginase"/>
    <property type="match status" value="1"/>
</dbReference>
<evidence type="ECO:0000313" key="6">
    <source>
        <dbReference type="Proteomes" id="UP000295680"/>
    </source>
</evidence>
<keyword evidence="6" id="KW-1185">Reference proteome</keyword>
<dbReference type="PRINTS" id="PR00116">
    <property type="entry name" value="ARGINASE"/>
</dbReference>
<organism evidence="5 6">
    <name type="scientific">Actinocrispum wychmicini</name>
    <dbReference type="NCBI Taxonomy" id="1213861"/>
    <lineage>
        <taxon>Bacteria</taxon>
        <taxon>Bacillati</taxon>
        <taxon>Actinomycetota</taxon>
        <taxon>Actinomycetes</taxon>
        <taxon>Pseudonocardiales</taxon>
        <taxon>Pseudonocardiaceae</taxon>
        <taxon>Actinocrispum</taxon>
    </lineage>
</organism>
<dbReference type="SUPFAM" id="SSF52768">
    <property type="entry name" value="Arginase/deacetylase"/>
    <property type="match status" value="1"/>
</dbReference>
<dbReference type="PANTHER" id="PTHR43782:SF3">
    <property type="entry name" value="ARGINASE"/>
    <property type="match status" value="1"/>
</dbReference>
<dbReference type="CDD" id="cd09999">
    <property type="entry name" value="Arginase-like_1"/>
    <property type="match status" value="1"/>
</dbReference>
<dbReference type="RefSeq" id="WP_132121068.1">
    <property type="nucleotide sequence ID" value="NZ_SLWS01000006.1"/>
</dbReference>
<evidence type="ECO:0000256" key="1">
    <source>
        <dbReference type="ARBA" id="ARBA00022723"/>
    </source>
</evidence>
<dbReference type="OrthoDB" id="7331788at2"/>
<evidence type="ECO:0000256" key="3">
    <source>
        <dbReference type="ARBA" id="ARBA00023211"/>
    </source>
</evidence>
<comment type="similarity">
    <text evidence="4">Belongs to the arginase family.</text>
</comment>
<protein>
    <submittedName>
        <fullName evidence="5">Arginase</fullName>
    </submittedName>
</protein>
<dbReference type="GO" id="GO:0004053">
    <property type="term" value="F:arginase activity"/>
    <property type="evidence" value="ECO:0007669"/>
    <property type="project" value="TreeGrafter"/>
</dbReference>
<evidence type="ECO:0000256" key="4">
    <source>
        <dbReference type="PROSITE-ProRule" id="PRU00742"/>
    </source>
</evidence>
<reference evidence="5 6" key="1">
    <citation type="submission" date="2019-03" db="EMBL/GenBank/DDBJ databases">
        <title>Genomic Encyclopedia of Type Strains, Phase IV (KMG-IV): sequencing the most valuable type-strain genomes for metagenomic binning, comparative biology and taxonomic classification.</title>
        <authorList>
            <person name="Goeker M."/>
        </authorList>
    </citation>
    <scope>NUCLEOTIDE SEQUENCE [LARGE SCALE GENOMIC DNA]</scope>
    <source>
        <strain evidence="5 6">DSM 45934</strain>
    </source>
</reference>
<evidence type="ECO:0000313" key="5">
    <source>
        <dbReference type="EMBL" id="TCO57209.1"/>
    </source>
</evidence>
<dbReference type="InterPro" id="IPR023696">
    <property type="entry name" value="Ureohydrolase_dom_sf"/>
</dbReference>
<keyword evidence="2" id="KW-0378">Hydrolase</keyword>
<keyword evidence="3" id="KW-0464">Manganese</keyword>
<name>A0A4R2JKU6_9PSEU</name>
<dbReference type="GO" id="GO:0030145">
    <property type="term" value="F:manganese ion binding"/>
    <property type="evidence" value="ECO:0007669"/>
    <property type="project" value="TreeGrafter"/>
</dbReference>